<dbReference type="InterPro" id="IPR007136">
    <property type="entry name" value="DUF347"/>
</dbReference>
<feature type="transmembrane region" description="Helical" evidence="2">
    <location>
        <begin position="92"/>
        <end position="110"/>
    </location>
</feature>
<keyword evidence="2" id="KW-0812">Transmembrane</keyword>
<dbReference type="AlphaFoldDB" id="A0A387HBZ9"/>
<name>A0A387HBZ9_9ACTN</name>
<reference evidence="3 4" key="1">
    <citation type="submission" date="2018-10" db="EMBL/GenBank/DDBJ databases">
        <title>Relationship between Morphology and Antimicrobial Activity in Streptomyces.</title>
        <authorList>
            <person name="Kang H.J."/>
            <person name="Kim S.B."/>
        </authorList>
    </citation>
    <scope>NUCLEOTIDE SEQUENCE [LARGE SCALE GENOMIC DNA]</scope>
    <source>
        <strain evidence="3 4">BH38</strain>
    </source>
</reference>
<dbReference type="RefSeq" id="WP_246033353.1">
    <property type="nucleotide sequence ID" value="NZ_CP032698.1"/>
</dbReference>
<evidence type="ECO:0000256" key="2">
    <source>
        <dbReference type="SAM" id="Phobius"/>
    </source>
</evidence>
<sequence>MDQSMAESAAEAEAHAHHRPGDAPEHVGWSKVPQVTAVFWIVKVLTTGMGETASDYLGRSLGPIPAGGLGFVGLVVALVLQLRSARYQPWTYWSAIVMVSVFGTMVADVIHVIAGIPYTVSTVVFTLALGGVFVAWYSSERTLSIHAIRTRRRETFYWATVLITFALGTAVGDLTAGTLGLGYFTSGCLFTVLIAVPALSRSVFGLNSVAAFWWAYILTRPLGASFADWMGVPAARHGLGWGTGPVTLALIVPIAVLVGYLAARHNKRNDLIENFASTRHPQA</sequence>
<evidence type="ECO:0000256" key="1">
    <source>
        <dbReference type="SAM" id="MobiDB-lite"/>
    </source>
</evidence>
<gene>
    <name evidence="3" type="ORF">DWB77_00394</name>
</gene>
<feature type="compositionally biased region" description="Low complexity" evidence="1">
    <location>
        <begin position="1"/>
        <end position="11"/>
    </location>
</feature>
<keyword evidence="4" id="KW-1185">Reference proteome</keyword>
<evidence type="ECO:0008006" key="5">
    <source>
        <dbReference type="Google" id="ProtNLM"/>
    </source>
</evidence>
<accession>A0A387HBZ9</accession>
<evidence type="ECO:0000313" key="4">
    <source>
        <dbReference type="Proteomes" id="UP000271554"/>
    </source>
</evidence>
<keyword evidence="2" id="KW-1133">Transmembrane helix</keyword>
<dbReference type="Pfam" id="PF03988">
    <property type="entry name" value="DUF347"/>
    <property type="match status" value="4"/>
</dbReference>
<feature type="transmembrane region" description="Helical" evidence="2">
    <location>
        <begin position="181"/>
        <end position="199"/>
    </location>
</feature>
<feature type="region of interest" description="Disordered" evidence="1">
    <location>
        <begin position="1"/>
        <end position="25"/>
    </location>
</feature>
<evidence type="ECO:0000313" key="3">
    <source>
        <dbReference type="EMBL" id="AYG78287.1"/>
    </source>
</evidence>
<dbReference type="KEGG" id="shun:DWB77_00394"/>
<proteinExistence type="predicted"/>
<dbReference type="Proteomes" id="UP000271554">
    <property type="component" value="Chromosome"/>
</dbReference>
<protein>
    <recommendedName>
        <fullName evidence="5">Membrane-anchored protein</fullName>
    </recommendedName>
</protein>
<dbReference type="EMBL" id="CP032698">
    <property type="protein sequence ID" value="AYG78287.1"/>
    <property type="molecule type" value="Genomic_DNA"/>
</dbReference>
<organism evidence="3 4">
    <name type="scientific">Streptomyces hundungensis</name>
    <dbReference type="NCBI Taxonomy" id="1077946"/>
    <lineage>
        <taxon>Bacteria</taxon>
        <taxon>Bacillati</taxon>
        <taxon>Actinomycetota</taxon>
        <taxon>Actinomycetes</taxon>
        <taxon>Kitasatosporales</taxon>
        <taxon>Streptomycetaceae</taxon>
        <taxon>Streptomyces</taxon>
    </lineage>
</organism>
<feature type="compositionally biased region" description="Basic and acidic residues" evidence="1">
    <location>
        <begin position="12"/>
        <end position="25"/>
    </location>
</feature>
<feature type="transmembrane region" description="Helical" evidence="2">
    <location>
        <begin position="211"/>
        <end position="232"/>
    </location>
</feature>
<feature type="transmembrane region" description="Helical" evidence="2">
    <location>
        <begin position="61"/>
        <end position="80"/>
    </location>
</feature>
<feature type="transmembrane region" description="Helical" evidence="2">
    <location>
        <begin position="244"/>
        <end position="263"/>
    </location>
</feature>
<keyword evidence="2" id="KW-0472">Membrane</keyword>
<feature type="transmembrane region" description="Helical" evidence="2">
    <location>
        <begin position="116"/>
        <end position="136"/>
    </location>
</feature>
<feature type="transmembrane region" description="Helical" evidence="2">
    <location>
        <begin position="156"/>
        <end position="175"/>
    </location>
</feature>